<dbReference type="SUPFAM" id="SSF48264">
    <property type="entry name" value="Cytochrome P450"/>
    <property type="match status" value="1"/>
</dbReference>
<dbReference type="InterPro" id="IPR006564">
    <property type="entry name" value="Znf_PMZ"/>
</dbReference>
<dbReference type="FunFam" id="1.10.630.10:FF:000007">
    <property type="entry name" value="Cytochrome P450 76C4"/>
    <property type="match status" value="1"/>
</dbReference>
<keyword evidence="7" id="KW-0349">Heme</keyword>
<keyword evidence="5" id="KW-0560">Oxidoreductase</keyword>
<feature type="signal peptide" evidence="10">
    <location>
        <begin position="1"/>
        <end position="25"/>
    </location>
</feature>
<comment type="caution">
    <text evidence="12">The sequence shown here is derived from an EMBL/GenBank/DDBJ whole genome shotgun (WGS) entry which is preliminary data.</text>
</comment>
<dbReference type="GO" id="GO:0004497">
    <property type="term" value="F:monooxygenase activity"/>
    <property type="evidence" value="ECO:0007669"/>
    <property type="project" value="InterPro"/>
</dbReference>
<dbReference type="AlphaFoldDB" id="A0AAD5IZE4"/>
<dbReference type="PROSITE" id="PS00086">
    <property type="entry name" value="CYTOCHROME_P450"/>
    <property type="match status" value="1"/>
</dbReference>
<evidence type="ECO:0000256" key="6">
    <source>
        <dbReference type="ARBA" id="ARBA00023004"/>
    </source>
</evidence>
<dbReference type="GO" id="GO:0020037">
    <property type="term" value="F:heme binding"/>
    <property type="evidence" value="ECO:0007669"/>
    <property type="project" value="InterPro"/>
</dbReference>
<dbReference type="GO" id="GO:0008270">
    <property type="term" value="F:zinc ion binding"/>
    <property type="evidence" value="ECO:0007669"/>
    <property type="project" value="UniProtKB-KW"/>
</dbReference>
<dbReference type="InterPro" id="IPR017972">
    <property type="entry name" value="Cyt_P450_CS"/>
</dbReference>
<dbReference type="Pfam" id="PF10551">
    <property type="entry name" value="MULE"/>
    <property type="match status" value="1"/>
</dbReference>
<protein>
    <recommendedName>
        <fullName evidence="11">SWIM-type domain-containing protein</fullName>
    </recommendedName>
</protein>
<dbReference type="PANTHER" id="PTHR47950">
    <property type="entry name" value="CYTOCHROME P450, FAMILY 76, SUBFAMILY C, POLYPEPTIDE 5-RELATED"/>
    <property type="match status" value="1"/>
</dbReference>
<reference evidence="12" key="1">
    <citation type="journal article" date="2022" name="Plant J.">
        <title>Strategies of tolerance reflected in two North American maple genomes.</title>
        <authorList>
            <person name="McEvoy S.L."/>
            <person name="Sezen U.U."/>
            <person name="Trouern-Trend A."/>
            <person name="McMahon S.M."/>
            <person name="Schaberg P.G."/>
            <person name="Yang J."/>
            <person name="Wegrzyn J.L."/>
            <person name="Swenson N.G."/>
        </authorList>
    </citation>
    <scope>NUCLEOTIDE SEQUENCE</scope>
    <source>
        <strain evidence="12">91603</strain>
    </source>
</reference>
<feature type="chain" id="PRO_5042273597" description="SWIM-type domain-containing protein" evidence="10">
    <location>
        <begin position="26"/>
        <end position="1011"/>
    </location>
</feature>
<dbReference type="PRINTS" id="PR00463">
    <property type="entry name" value="EP450I"/>
</dbReference>
<keyword evidence="10" id="KW-0732">Signal</keyword>
<evidence type="ECO:0000313" key="13">
    <source>
        <dbReference type="Proteomes" id="UP001064489"/>
    </source>
</evidence>
<dbReference type="InterPro" id="IPR001128">
    <property type="entry name" value="Cyt_P450"/>
</dbReference>
<organism evidence="12 13">
    <name type="scientific">Acer negundo</name>
    <name type="common">Box elder</name>
    <dbReference type="NCBI Taxonomy" id="4023"/>
    <lineage>
        <taxon>Eukaryota</taxon>
        <taxon>Viridiplantae</taxon>
        <taxon>Streptophyta</taxon>
        <taxon>Embryophyta</taxon>
        <taxon>Tracheophyta</taxon>
        <taxon>Spermatophyta</taxon>
        <taxon>Magnoliopsida</taxon>
        <taxon>eudicotyledons</taxon>
        <taxon>Gunneridae</taxon>
        <taxon>Pentapetalae</taxon>
        <taxon>rosids</taxon>
        <taxon>malvids</taxon>
        <taxon>Sapindales</taxon>
        <taxon>Sapindaceae</taxon>
        <taxon>Hippocastanoideae</taxon>
        <taxon>Acereae</taxon>
        <taxon>Acer</taxon>
    </lineage>
</organism>
<feature type="region of interest" description="Disordered" evidence="9">
    <location>
        <begin position="638"/>
        <end position="670"/>
    </location>
</feature>
<keyword evidence="4" id="KW-0862">Zinc</keyword>
<dbReference type="CDD" id="cd11073">
    <property type="entry name" value="CYP76-like"/>
    <property type="match status" value="1"/>
</dbReference>
<evidence type="ECO:0000256" key="8">
    <source>
        <dbReference type="PROSITE-ProRule" id="PRU00325"/>
    </source>
</evidence>
<evidence type="ECO:0000256" key="2">
    <source>
        <dbReference type="ARBA" id="ARBA00022723"/>
    </source>
</evidence>
<feature type="binding site" description="axial binding residue" evidence="7">
    <location>
        <position position="415"/>
    </location>
    <ligand>
        <name>heme</name>
        <dbReference type="ChEBI" id="CHEBI:30413"/>
    </ligand>
    <ligandPart>
        <name>Fe</name>
        <dbReference type="ChEBI" id="CHEBI:18248"/>
    </ligandPart>
</feature>
<dbReference type="SMART" id="SM00575">
    <property type="entry name" value="ZnF_PMZ"/>
    <property type="match status" value="1"/>
</dbReference>
<feature type="domain" description="SWIM-type" evidence="11">
    <location>
        <begin position="874"/>
        <end position="906"/>
    </location>
</feature>
<dbReference type="PANTHER" id="PTHR47950:SF44">
    <property type="entry name" value="CYTOCHROME P450, FAMILY 76, SUBFAMILY C, POLYPEPTIDE 5-RELATED"/>
    <property type="match status" value="1"/>
</dbReference>
<dbReference type="GO" id="GO:0016705">
    <property type="term" value="F:oxidoreductase activity, acting on paired donors, with incorporation or reduction of molecular oxygen"/>
    <property type="evidence" value="ECO:0007669"/>
    <property type="project" value="InterPro"/>
</dbReference>
<dbReference type="Proteomes" id="UP001064489">
    <property type="component" value="Chromosome 4"/>
</dbReference>
<evidence type="ECO:0000256" key="5">
    <source>
        <dbReference type="ARBA" id="ARBA00023002"/>
    </source>
</evidence>
<dbReference type="Gene3D" id="1.10.630.10">
    <property type="entry name" value="Cytochrome P450"/>
    <property type="match status" value="1"/>
</dbReference>
<keyword evidence="6 7" id="KW-0408">Iron</keyword>
<comment type="similarity">
    <text evidence="1">Belongs to the cytochrome P450 family.</text>
</comment>
<dbReference type="InterPro" id="IPR007527">
    <property type="entry name" value="Znf_SWIM"/>
</dbReference>
<accession>A0AAD5IZE4</accession>
<evidence type="ECO:0000256" key="3">
    <source>
        <dbReference type="ARBA" id="ARBA00022771"/>
    </source>
</evidence>
<dbReference type="PRINTS" id="PR00385">
    <property type="entry name" value="P450"/>
</dbReference>
<keyword evidence="2 7" id="KW-0479">Metal-binding</keyword>
<reference evidence="12" key="2">
    <citation type="submission" date="2023-02" db="EMBL/GenBank/DDBJ databases">
        <authorList>
            <person name="Swenson N.G."/>
            <person name="Wegrzyn J.L."/>
            <person name="Mcevoy S.L."/>
        </authorList>
    </citation>
    <scope>NUCLEOTIDE SEQUENCE</scope>
    <source>
        <strain evidence="12">91603</strain>
        <tissue evidence="12">Leaf</tissue>
    </source>
</reference>
<comment type="cofactor">
    <cofactor evidence="7">
        <name>heme</name>
        <dbReference type="ChEBI" id="CHEBI:30413"/>
    </cofactor>
</comment>
<evidence type="ECO:0000256" key="4">
    <source>
        <dbReference type="ARBA" id="ARBA00022833"/>
    </source>
</evidence>
<dbReference type="InterPro" id="IPR002401">
    <property type="entry name" value="Cyt_P450_E_grp-I"/>
</dbReference>
<dbReference type="PROSITE" id="PS50966">
    <property type="entry name" value="ZF_SWIM"/>
    <property type="match status" value="1"/>
</dbReference>
<proteinExistence type="inferred from homology"/>
<dbReference type="EMBL" id="JAJSOW010000101">
    <property type="protein sequence ID" value="KAI9181545.1"/>
    <property type="molecule type" value="Genomic_DNA"/>
</dbReference>
<evidence type="ECO:0000256" key="1">
    <source>
        <dbReference type="ARBA" id="ARBA00010617"/>
    </source>
</evidence>
<dbReference type="InterPro" id="IPR018289">
    <property type="entry name" value="MULE_transposase_dom"/>
</dbReference>
<name>A0AAD5IZE4_ACENE</name>
<evidence type="ECO:0000256" key="9">
    <source>
        <dbReference type="SAM" id="MobiDB-lite"/>
    </source>
</evidence>
<dbReference type="InterPro" id="IPR036396">
    <property type="entry name" value="Cyt_P450_sf"/>
</dbReference>
<sequence length="1011" mass="112077">MDYMLLLLGLSFVLVCIHFLTKSLAATKFGPVNLPPGPRPFPVIGNILELGNKPHQALAELSKSHGPIMSLKLGSITTIVISSPHVAKEALQTHDQALSGRTILDGVRVQDHHKVSMVWLPALAPWRNLRKVCATQMFTAQRLDATQVAAFTTVMNSVSNTFFSIDLAHYQSALSENFKDLVYSVMEEVGRPNIADYFPILRSVDPQGIRKRATTSIGKLLNIFDGIIHERIQTREKTMSKECKDLLDSLLNLAEENSSELSPAVIKHLFLDLFFAGTDTTSSTVEWAMAELLHNPEKLTKAQTELRQLLGKGGLVQEFDINKLPYLQAVMKETLRLHPPAPFLVPHKAETDVEISSYVVPKTAQILVNVWAMGRDSSLWQNPTSFMPERFIESEIDVKGRDFELIPFGAGRRICPGLPLAQRMVHLMLASLLYTFDWKLAHDLKPEDMDMTEKFGLTLHKSEPPLAVPIKQQESQEHLYSFSDNEEQPTGGVHIGPTSVGVEIGSGSVNSGLVSVDIGSAGAGASASVEVRSGGVNSKPDGVDIGPADAGADVEVGSGDVNIEATSVETRLGGGGVEIGSASVVGNIGDELNVKSTENEEIVKSDYEQEPEDIAANTCVDPTRGWESLQFTGIPHEECGSGSDIDFGSNDLRSLDGSDGEEDDGGPTRKFIKTNYHEFNPRRDLQDPRFRVGMELCSADLFRKAIRAHAVKYRRVVKVKKNDPNRVRAVCIAALKKGWKEGCRPILGLDGCFIKGYHTGQLLTAIGVDPNNQMYPVGYALVESECKNTWSWFLKHLTDDLGLNNSYGIVWITDKQKEMIDVIREQFPSSKHRFCVKHFYNNFKTEHKGLLLKQKLWGAAKSTTEQGGLGDEQYMVDIENKTCACNKWQMIGIPCIHGISALSSSNRDLYQFIDIKYKKESFLKAYNPVIYGINGPSMWPKTNDKPIQCPDFKKQMCRPKKARNLQSDEVRVGGKTKLRRNYVVLMCTKCRQEGHNRGTCDRRAEMVGNTS</sequence>
<evidence type="ECO:0000256" key="7">
    <source>
        <dbReference type="PIRSR" id="PIRSR602401-1"/>
    </source>
</evidence>
<evidence type="ECO:0000259" key="11">
    <source>
        <dbReference type="PROSITE" id="PS50966"/>
    </source>
</evidence>
<dbReference type="Pfam" id="PF04434">
    <property type="entry name" value="SWIM"/>
    <property type="match status" value="1"/>
</dbReference>
<dbReference type="Pfam" id="PF00067">
    <property type="entry name" value="p450"/>
    <property type="match status" value="2"/>
</dbReference>
<gene>
    <name evidence="12" type="ORF">LWI28_016022</name>
</gene>
<keyword evidence="13" id="KW-1185">Reference proteome</keyword>
<evidence type="ECO:0000313" key="12">
    <source>
        <dbReference type="EMBL" id="KAI9181545.1"/>
    </source>
</evidence>
<keyword evidence="3 8" id="KW-0863">Zinc-finger</keyword>
<evidence type="ECO:0000256" key="10">
    <source>
        <dbReference type="SAM" id="SignalP"/>
    </source>
</evidence>
<dbReference type="GO" id="GO:0005506">
    <property type="term" value="F:iron ion binding"/>
    <property type="evidence" value="ECO:0007669"/>
    <property type="project" value="InterPro"/>
</dbReference>